<accession>A0A063Y0F4</accession>
<dbReference type="EMBL" id="JMSZ01000021">
    <property type="protein sequence ID" value="KDE39808.1"/>
    <property type="molecule type" value="Genomic_DNA"/>
</dbReference>
<feature type="transmembrane region" description="Helical" evidence="1">
    <location>
        <begin position="12"/>
        <end position="36"/>
    </location>
</feature>
<dbReference type="Proteomes" id="UP000027318">
    <property type="component" value="Unassembled WGS sequence"/>
</dbReference>
<keyword evidence="3" id="KW-1185">Reference proteome</keyword>
<dbReference type="AlphaFoldDB" id="A0A063Y0F4"/>
<evidence type="ECO:0000313" key="3">
    <source>
        <dbReference type="Proteomes" id="UP000027318"/>
    </source>
</evidence>
<reference evidence="2 3" key="1">
    <citation type="journal article" date="2005" name="Int. J. Syst. Evol. Microbiol.">
        <title>Nitrincola lacisaponensis gen. nov., sp. nov., a novel alkaliphilic bacterium isolated from an alkaline, saline lake.</title>
        <authorList>
            <person name="Dimitriu P.A."/>
            <person name="Shukla S.K."/>
            <person name="Conradt J."/>
            <person name="Marquez M.C."/>
            <person name="Ventosa A."/>
            <person name="Maglia A."/>
            <person name="Peyton B.M."/>
            <person name="Pinkart H.C."/>
            <person name="Mormile M.R."/>
        </authorList>
    </citation>
    <scope>NUCLEOTIDE SEQUENCE [LARGE SCALE GENOMIC DNA]</scope>
    <source>
        <strain evidence="2 3">4CA</strain>
    </source>
</reference>
<sequence>MAFIAYADSFEIVALLAGVALLIQSVTVFSLLKVIAVMALEVKDIKYQVCK</sequence>
<keyword evidence="1" id="KW-0812">Transmembrane</keyword>
<name>A0A063Y0F4_9GAMM</name>
<organism evidence="2 3">
    <name type="scientific">Nitrincola lacisaponensis</name>
    <dbReference type="NCBI Taxonomy" id="267850"/>
    <lineage>
        <taxon>Bacteria</taxon>
        <taxon>Pseudomonadati</taxon>
        <taxon>Pseudomonadota</taxon>
        <taxon>Gammaproteobacteria</taxon>
        <taxon>Oceanospirillales</taxon>
        <taxon>Oceanospirillaceae</taxon>
        <taxon>Nitrincola</taxon>
    </lineage>
</organism>
<evidence type="ECO:0000256" key="1">
    <source>
        <dbReference type="SAM" id="Phobius"/>
    </source>
</evidence>
<gene>
    <name evidence="2" type="ORF">ADINL_1445</name>
</gene>
<protein>
    <submittedName>
        <fullName evidence="2">Uncharacterized protein</fullName>
    </submittedName>
</protein>
<keyword evidence="1" id="KW-1133">Transmembrane helix</keyword>
<evidence type="ECO:0000313" key="2">
    <source>
        <dbReference type="EMBL" id="KDE39808.1"/>
    </source>
</evidence>
<proteinExistence type="predicted"/>
<comment type="caution">
    <text evidence="2">The sequence shown here is derived from an EMBL/GenBank/DDBJ whole genome shotgun (WGS) entry which is preliminary data.</text>
</comment>
<keyword evidence="1" id="KW-0472">Membrane</keyword>